<keyword evidence="4" id="KW-0472">Membrane</keyword>
<evidence type="ECO:0000313" key="9">
    <source>
        <dbReference type="Proteomes" id="UP000001286"/>
    </source>
</evidence>
<dbReference type="KEGG" id="liv:LIV_0679"/>
<dbReference type="InterPro" id="IPR013783">
    <property type="entry name" value="Ig-like_fold"/>
</dbReference>
<dbReference type="Pfam" id="PF00560">
    <property type="entry name" value="LRR_1"/>
    <property type="match status" value="2"/>
</dbReference>
<dbReference type="InterPro" id="IPR022038">
    <property type="entry name" value="Ig-like_bact"/>
</dbReference>
<dbReference type="OrthoDB" id="2365786at2"/>
<dbReference type="Gene3D" id="3.80.10.10">
    <property type="entry name" value="Ribonuclease Inhibitor"/>
    <property type="match status" value="1"/>
</dbReference>
<keyword evidence="4" id="KW-0812">Transmembrane</keyword>
<dbReference type="GO" id="GO:0030313">
    <property type="term" value="C:cell envelope"/>
    <property type="evidence" value="ECO:0007669"/>
    <property type="project" value="UniProtKB-SubCell"/>
</dbReference>
<dbReference type="AlphaFoldDB" id="G2ZD02"/>
<feature type="domain" description="MucBP" evidence="6">
    <location>
        <begin position="391"/>
        <end position="455"/>
    </location>
</feature>
<dbReference type="SUPFAM" id="SSF52058">
    <property type="entry name" value="L domain-like"/>
    <property type="match status" value="1"/>
</dbReference>
<dbReference type="Gene3D" id="2.60.40.10">
    <property type="entry name" value="Immunoglobulins"/>
    <property type="match status" value="1"/>
</dbReference>
<dbReference type="InterPro" id="IPR001611">
    <property type="entry name" value="Leu-rich_rpt"/>
</dbReference>
<keyword evidence="2 5" id="KW-0732">Signal</keyword>
<dbReference type="EMBL" id="FR687253">
    <property type="protein sequence ID" value="CBW85157.1"/>
    <property type="molecule type" value="Genomic_DNA"/>
</dbReference>
<feature type="domain" description="Ig-like" evidence="7">
    <location>
        <begin position="461"/>
        <end position="527"/>
    </location>
</feature>
<proteinExistence type="predicted"/>
<sequence length="616" mass="67745">MKKLFHLTLIVAICLSFYPQTTMALDDNSAAVTQENSEIVMIADLGEQAWLINEVNRQLSPKKVGVNLTFEDLAKITSIYLADRNLTGEVPPEINNLVSLESLVLYSNNLTGTIPAELGELEKLKALRLDYNQLSGTIPNGLGNIDSIMLQSNRLVGQLPLSLYENRTGKNEVNVSGNQITINSTDSVPSVYSAYTFTYPIPYSPCSGQIEAGNTFIPGLDNSTIFTPFLKGSPTYIDLKAKYMFDAELFAGHHITITDENTEKVIYDGELTADVSIPLSGWKPGSYMLNFVLDKAFNNPQNKTVIAIDILSPQAENVTIQYIDENGATIHDPQQISGTVDDYYNARTPEYQLTIPNYVLDQSKFPSNSIGLLSAEPQTVTYVYNKIDGAPVTVEYLDENGAEIAKSDVLTGKIDASYETIPKEISNWVVDENKLPINATGNFTEDSQTVIYTYKTNQTKITAHDSTIYVGADWKAKDNFDSAFDKNGNEVPFDEVIVVGTVDTSKPGIYSVKYIYAGAEMEIKVTVKAKEIPVNPTNPIALTNSVNPTSLSQPFNPNQPFEFIKVTSVHSEQSTASVQSKLPKTGDNMLDRVLYCIAGLSAIFAAISIFRKKVHS</sequence>
<feature type="signal peptide" evidence="5">
    <location>
        <begin position="1"/>
        <end position="24"/>
    </location>
</feature>
<keyword evidence="1" id="KW-0433">Leucine-rich repeat</keyword>
<dbReference type="PANTHER" id="PTHR48060:SF21">
    <property type="entry name" value="L DOMAIN-LIKE PROTEIN"/>
    <property type="match status" value="1"/>
</dbReference>
<keyword evidence="3" id="KW-0677">Repeat</keyword>
<dbReference type="Pfam" id="PF06458">
    <property type="entry name" value="MucBP"/>
    <property type="match status" value="2"/>
</dbReference>
<feature type="transmembrane region" description="Helical" evidence="4">
    <location>
        <begin position="592"/>
        <end position="610"/>
    </location>
</feature>
<dbReference type="Proteomes" id="UP000001286">
    <property type="component" value="Chromosome"/>
</dbReference>
<dbReference type="eggNOG" id="COG4886">
    <property type="taxonomic scope" value="Bacteria"/>
</dbReference>
<evidence type="ECO:0000256" key="4">
    <source>
        <dbReference type="SAM" id="Phobius"/>
    </source>
</evidence>
<evidence type="ECO:0000256" key="2">
    <source>
        <dbReference type="ARBA" id="ARBA00022729"/>
    </source>
</evidence>
<evidence type="ECO:0000256" key="5">
    <source>
        <dbReference type="SAM" id="SignalP"/>
    </source>
</evidence>
<gene>
    <name evidence="8" type="ordered locus">LIV_0679</name>
</gene>
<organism evidence="8 9">
    <name type="scientific">Listeria ivanovii (strain ATCC BAA-678 / PAM 55)</name>
    <dbReference type="NCBI Taxonomy" id="881621"/>
    <lineage>
        <taxon>Bacteria</taxon>
        <taxon>Bacillati</taxon>
        <taxon>Bacillota</taxon>
        <taxon>Bacilli</taxon>
        <taxon>Bacillales</taxon>
        <taxon>Listeriaceae</taxon>
        <taxon>Listeria</taxon>
    </lineage>
</organism>
<dbReference type="RefSeq" id="WP_014092183.1">
    <property type="nucleotide sequence ID" value="NC_016011.1"/>
</dbReference>
<dbReference type="FunFam" id="3.80.10.10:FF:000041">
    <property type="entry name" value="LRR receptor-like serine/threonine-protein kinase ERECTA"/>
    <property type="match status" value="1"/>
</dbReference>
<dbReference type="InterPro" id="IPR032675">
    <property type="entry name" value="LRR_dom_sf"/>
</dbReference>
<evidence type="ECO:0000259" key="6">
    <source>
        <dbReference type="Pfam" id="PF06458"/>
    </source>
</evidence>
<reference evidence="8 9" key="1">
    <citation type="journal article" date="2011" name="J. Bacteriol.">
        <title>Complete genome sequence of the animal pathogen Listeria ivanovii, which provides insights into host specificities and evolution of the genus Listeria.</title>
        <authorList>
            <person name="Buchrieser C."/>
            <person name="Rusniok C."/>
            <person name="Garrido P."/>
            <person name="Hain T."/>
            <person name="Scortti M."/>
            <person name="Lampidis R."/>
            <person name="Karst U."/>
            <person name="Chakraborty T."/>
            <person name="Cossart P."/>
            <person name="Kreft J."/>
            <person name="Vazquez-Boland J.A."/>
            <person name="Goebel W."/>
            <person name="Glaser P."/>
        </authorList>
    </citation>
    <scope>NUCLEOTIDE SEQUENCE [LARGE SCALE GENOMIC DNA]</scope>
    <source>
        <strain evidence="9">ATCC BAA-678 / PAM 55</strain>
    </source>
</reference>
<dbReference type="Gene3D" id="3.10.20.320">
    <property type="entry name" value="Putative peptidoglycan bound protein (lpxtg motif)"/>
    <property type="match status" value="2"/>
</dbReference>
<accession>G2ZD02</accession>
<evidence type="ECO:0000256" key="1">
    <source>
        <dbReference type="ARBA" id="ARBA00022614"/>
    </source>
</evidence>
<dbReference type="Pfam" id="PF07523">
    <property type="entry name" value="Big_3"/>
    <property type="match status" value="1"/>
</dbReference>
<evidence type="ECO:0000259" key="7">
    <source>
        <dbReference type="Pfam" id="PF07523"/>
    </source>
</evidence>
<dbReference type="HOGENOM" id="CLU_029184_0_0_9"/>
<evidence type="ECO:0000313" key="8">
    <source>
        <dbReference type="EMBL" id="CBW85157.1"/>
    </source>
</evidence>
<protein>
    <submittedName>
        <fullName evidence="8">Putative peptidoglycan linked protein (LPXTG motif)</fullName>
    </submittedName>
</protein>
<dbReference type="InterPro" id="IPR009459">
    <property type="entry name" value="MucBP_dom"/>
</dbReference>
<dbReference type="InterPro" id="IPR053211">
    <property type="entry name" value="DNA_repair-toleration"/>
</dbReference>
<evidence type="ECO:0000256" key="3">
    <source>
        <dbReference type="ARBA" id="ARBA00022737"/>
    </source>
</evidence>
<feature type="chain" id="PRO_5003441297" evidence="5">
    <location>
        <begin position="25"/>
        <end position="616"/>
    </location>
</feature>
<dbReference type="GeneID" id="57075667"/>
<feature type="domain" description="MucBP" evidence="6">
    <location>
        <begin position="317"/>
        <end position="384"/>
    </location>
</feature>
<name>G2ZD02_LISIP</name>
<keyword evidence="4" id="KW-1133">Transmembrane helix</keyword>
<dbReference type="PANTHER" id="PTHR48060">
    <property type="entry name" value="DNA DAMAGE-REPAIR/TOLERATION PROTEIN DRT100"/>
    <property type="match status" value="1"/>
</dbReference>